<dbReference type="PROSITE" id="PS50928">
    <property type="entry name" value="ABC_TM1"/>
    <property type="match status" value="1"/>
</dbReference>
<organism evidence="10 11">
    <name type="scientific">Streptomyces parvus</name>
    <dbReference type="NCBI Taxonomy" id="66428"/>
    <lineage>
        <taxon>Bacteria</taxon>
        <taxon>Bacillati</taxon>
        <taxon>Actinomycetota</taxon>
        <taxon>Actinomycetes</taxon>
        <taxon>Kitasatosporales</taxon>
        <taxon>Streptomycetaceae</taxon>
        <taxon>Streptomyces</taxon>
    </lineage>
</organism>
<sequence length="314" mass="34248">MATVTKPPPVRRPPRPVAGEKRRRGTLGARDRTFGFLLAAPAVALFAVVAIYPLVAGIGTSLYEQSLITPTRKYVGLENYLDIWPDFIDRLGNTLVFSVLATVFPVLIGVALAMLLNARLRGRNLLRGMLMLPWLLPGVVVSFLWAWIFNDSYGVINHVLSELHLPTVDILGNSGTAMAAVVVAKTWNSFPWIMVVVLAVLQTLPREQLEAAALDGASRSQRFRHVALPHLIGPVALVSMLEFIYNFGSFDMIFVMTGGGPGTSTMTLAVSLYQYAFTDFSLGRAAALGVLWLGALSVVCAGYFLLNKRLESRS</sequence>
<comment type="caution">
    <text evidence="10">The sequence shown here is derived from an EMBL/GenBank/DDBJ whole genome shotgun (WGS) entry which is preliminary data.</text>
</comment>
<keyword evidence="6 7" id="KW-0472">Membrane</keyword>
<feature type="transmembrane region" description="Helical" evidence="7">
    <location>
        <begin position="33"/>
        <end position="55"/>
    </location>
</feature>
<dbReference type="InterPro" id="IPR035906">
    <property type="entry name" value="MetI-like_sf"/>
</dbReference>
<evidence type="ECO:0000256" key="4">
    <source>
        <dbReference type="ARBA" id="ARBA00022692"/>
    </source>
</evidence>
<feature type="transmembrane region" description="Helical" evidence="7">
    <location>
        <begin position="128"/>
        <end position="148"/>
    </location>
</feature>
<accession>A0A7K3RYK2</accession>
<evidence type="ECO:0000256" key="2">
    <source>
        <dbReference type="ARBA" id="ARBA00022448"/>
    </source>
</evidence>
<keyword evidence="5 7" id="KW-1133">Transmembrane helix</keyword>
<dbReference type="SUPFAM" id="SSF161098">
    <property type="entry name" value="MetI-like"/>
    <property type="match status" value="1"/>
</dbReference>
<reference evidence="10 11" key="1">
    <citation type="submission" date="2020-01" db="EMBL/GenBank/DDBJ databases">
        <title>Insect and environment-associated Actinomycetes.</title>
        <authorList>
            <person name="Currrie C."/>
            <person name="Chevrette M."/>
            <person name="Carlson C."/>
            <person name="Stubbendieck R."/>
            <person name="Wendt-Pienkowski E."/>
        </authorList>
    </citation>
    <scope>NUCLEOTIDE SEQUENCE [LARGE SCALE GENOMIC DNA]</scope>
    <source>
        <strain evidence="10 11">SID7590</strain>
    </source>
</reference>
<feature type="region of interest" description="Disordered" evidence="8">
    <location>
        <begin position="1"/>
        <end position="24"/>
    </location>
</feature>
<dbReference type="InterPro" id="IPR000515">
    <property type="entry name" value="MetI-like"/>
</dbReference>
<evidence type="ECO:0000256" key="5">
    <source>
        <dbReference type="ARBA" id="ARBA00022989"/>
    </source>
</evidence>
<name>A0A7K3RYK2_9ACTN</name>
<feature type="compositionally biased region" description="Pro residues" evidence="8">
    <location>
        <begin position="1"/>
        <end position="11"/>
    </location>
</feature>
<dbReference type="Proteomes" id="UP000469670">
    <property type="component" value="Unassembled WGS sequence"/>
</dbReference>
<dbReference type="AlphaFoldDB" id="A0A7K3RYK2"/>
<proteinExistence type="inferred from homology"/>
<evidence type="ECO:0000313" key="11">
    <source>
        <dbReference type="Proteomes" id="UP000469670"/>
    </source>
</evidence>
<comment type="similarity">
    <text evidence="7">Belongs to the binding-protein-dependent transport system permease family.</text>
</comment>
<protein>
    <submittedName>
        <fullName evidence="10">Sugar ABC transporter permease</fullName>
    </submittedName>
</protein>
<feature type="transmembrane region" description="Helical" evidence="7">
    <location>
        <begin position="285"/>
        <end position="306"/>
    </location>
</feature>
<dbReference type="CDD" id="cd06261">
    <property type="entry name" value="TM_PBP2"/>
    <property type="match status" value="1"/>
</dbReference>
<dbReference type="GO" id="GO:0055085">
    <property type="term" value="P:transmembrane transport"/>
    <property type="evidence" value="ECO:0007669"/>
    <property type="project" value="InterPro"/>
</dbReference>
<keyword evidence="4 7" id="KW-0812">Transmembrane</keyword>
<dbReference type="EMBL" id="JAAGMP010000853">
    <property type="protein sequence ID" value="NEC20298.1"/>
    <property type="molecule type" value="Genomic_DNA"/>
</dbReference>
<evidence type="ECO:0000256" key="8">
    <source>
        <dbReference type="SAM" id="MobiDB-lite"/>
    </source>
</evidence>
<dbReference type="PANTHER" id="PTHR43005:SF1">
    <property type="entry name" value="SPERMIDINE_PUTRESCINE TRANSPORT SYSTEM PERMEASE PROTEIN"/>
    <property type="match status" value="1"/>
</dbReference>
<keyword evidence="3" id="KW-1003">Cell membrane</keyword>
<dbReference type="PANTHER" id="PTHR43005">
    <property type="entry name" value="BLR7065 PROTEIN"/>
    <property type="match status" value="1"/>
</dbReference>
<comment type="subcellular location">
    <subcellularLocation>
        <location evidence="1 7">Cell membrane</location>
        <topology evidence="1 7">Multi-pass membrane protein</topology>
    </subcellularLocation>
</comment>
<feature type="transmembrane region" description="Helical" evidence="7">
    <location>
        <begin position="226"/>
        <end position="247"/>
    </location>
</feature>
<dbReference type="GO" id="GO:0005886">
    <property type="term" value="C:plasma membrane"/>
    <property type="evidence" value="ECO:0007669"/>
    <property type="project" value="UniProtKB-SubCell"/>
</dbReference>
<feature type="transmembrane region" description="Helical" evidence="7">
    <location>
        <begin position="189"/>
        <end position="205"/>
    </location>
</feature>
<evidence type="ECO:0000256" key="7">
    <source>
        <dbReference type="RuleBase" id="RU363032"/>
    </source>
</evidence>
<evidence type="ECO:0000313" key="10">
    <source>
        <dbReference type="EMBL" id="NEC20298.1"/>
    </source>
</evidence>
<feature type="domain" description="ABC transmembrane type-1" evidence="9">
    <location>
        <begin position="91"/>
        <end position="303"/>
    </location>
</feature>
<dbReference type="Gene3D" id="1.10.3720.10">
    <property type="entry name" value="MetI-like"/>
    <property type="match status" value="1"/>
</dbReference>
<dbReference type="RefSeq" id="WP_164203954.1">
    <property type="nucleotide sequence ID" value="NZ_JAAGMP010000853.1"/>
</dbReference>
<evidence type="ECO:0000259" key="9">
    <source>
        <dbReference type="PROSITE" id="PS50928"/>
    </source>
</evidence>
<evidence type="ECO:0000256" key="6">
    <source>
        <dbReference type="ARBA" id="ARBA00023136"/>
    </source>
</evidence>
<evidence type="ECO:0000256" key="3">
    <source>
        <dbReference type="ARBA" id="ARBA00022475"/>
    </source>
</evidence>
<gene>
    <name evidence="10" type="ORF">G3I50_18910</name>
</gene>
<keyword evidence="2 7" id="KW-0813">Transport</keyword>
<evidence type="ECO:0000256" key="1">
    <source>
        <dbReference type="ARBA" id="ARBA00004651"/>
    </source>
</evidence>
<dbReference type="Pfam" id="PF00528">
    <property type="entry name" value="BPD_transp_1"/>
    <property type="match status" value="1"/>
</dbReference>
<feature type="transmembrane region" description="Helical" evidence="7">
    <location>
        <begin position="95"/>
        <end position="116"/>
    </location>
</feature>